<keyword evidence="3 4" id="KW-0413">Isomerase</keyword>
<gene>
    <name evidence="5" type="ORF">DICVIV_11888</name>
</gene>
<dbReference type="PROSITE" id="PS51440">
    <property type="entry name" value="TIM_2"/>
    <property type="match status" value="1"/>
</dbReference>
<protein>
    <recommendedName>
        <fullName evidence="4">Triosephosphate isomerase</fullName>
        <ecNumber evidence="4">5.3.1.1</ecNumber>
    </recommendedName>
</protein>
<dbReference type="Proteomes" id="UP000053766">
    <property type="component" value="Unassembled WGS sequence"/>
</dbReference>
<name>A0A0D8XII9_DICVI</name>
<dbReference type="Pfam" id="PF00121">
    <property type="entry name" value="TIM"/>
    <property type="match status" value="1"/>
</dbReference>
<dbReference type="UniPathway" id="UPA00109">
    <property type="reaction ID" value="UER00189"/>
</dbReference>
<dbReference type="GO" id="GO:0006096">
    <property type="term" value="P:glycolytic process"/>
    <property type="evidence" value="ECO:0007669"/>
    <property type="project" value="UniProtKB-UniPathway"/>
</dbReference>
<comment type="catalytic activity">
    <reaction evidence="4">
        <text>D-glyceraldehyde 3-phosphate = dihydroxyacetone phosphate</text>
        <dbReference type="Rhea" id="RHEA:18585"/>
        <dbReference type="ChEBI" id="CHEBI:57642"/>
        <dbReference type="ChEBI" id="CHEBI:59776"/>
        <dbReference type="EC" id="5.3.1.1"/>
    </reaction>
</comment>
<dbReference type="InterPro" id="IPR000652">
    <property type="entry name" value="Triosephosphate_isomerase"/>
</dbReference>
<evidence type="ECO:0000313" key="5">
    <source>
        <dbReference type="EMBL" id="KJH42131.1"/>
    </source>
</evidence>
<comment type="pathway">
    <text evidence="4">Carbohydrate biosynthesis; gluconeogenesis.</text>
</comment>
<keyword evidence="4" id="KW-0312">Gluconeogenesis</keyword>
<dbReference type="GO" id="GO:0005829">
    <property type="term" value="C:cytosol"/>
    <property type="evidence" value="ECO:0007669"/>
    <property type="project" value="TreeGrafter"/>
</dbReference>
<dbReference type="SUPFAM" id="SSF51351">
    <property type="entry name" value="Triosephosphate isomerase (TIM)"/>
    <property type="match status" value="1"/>
</dbReference>
<evidence type="ECO:0000256" key="2">
    <source>
        <dbReference type="ARBA" id="ARBA00011738"/>
    </source>
</evidence>
<evidence type="ECO:0000256" key="3">
    <source>
        <dbReference type="ARBA" id="ARBA00023235"/>
    </source>
</evidence>
<comment type="similarity">
    <text evidence="1 4">Belongs to the triosephosphate isomerase family.</text>
</comment>
<dbReference type="GO" id="GO:0006094">
    <property type="term" value="P:gluconeogenesis"/>
    <property type="evidence" value="ECO:0007669"/>
    <property type="project" value="UniProtKB-UniPathway"/>
</dbReference>
<dbReference type="AlphaFoldDB" id="A0A0D8XII9"/>
<dbReference type="InterPro" id="IPR020861">
    <property type="entry name" value="Triosephosphate_isomerase_AS"/>
</dbReference>
<evidence type="ECO:0000256" key="1">
    <source>
        <dbReference type="ARBA" id="ARBA00007422"/>
    </source>
</evidence>
<reference evidence="5 6" key="1">
    <citation type="submission" date="2013-11" db="EMBL/GenBank/DDBJ databases">
        <title>Draft genome of the bovine lungworm Dictyocaulus viviparus.</title>
        <authorList>
            <person name="Mitreva M."/>
        </authorList>
    </citation>
    <scope>NUCLEOTIDE SEQUENCE [LARGE SCALE GENOMIC DNA]</scope>
    <source>
        <strain evidence="5 6">HannoverDv2000</strain>
    </source>
</reference>
<dbReference type="PANTHER" id="PTHR21139">
    <property type="entry name" value="TRIOSEPHOSPHATE ISOMERASE"/>
    <property type="match status" value="1"/>
</dbReference>
<accession>A0A0D8XII9</accession>
<proteinExistence type="inferred from homology"/>
<keyword evidence="4" id="KW-0324">Glycolysis</keyword>
<sequence>MIVAAQDVNCFSSGAYTGTVSWSQLKDIKINYAIVGHSERRMYYNENDDLVNQKVKSLLENNMVPILCIGERLEEFNAQKINEVCEFQLKNALKNVPVELLSRLIVAYEPIWAIGTGKTSTPENAQKVINHIREVLSTIAGSENAKKVAILYGGSVKPGNIKAIISQGDINGALVGSASLVANNYISLLESC</sequence>
<organism evidence="5 6">
    <name type="scientific">Dictyocaulus viviparus</name>
    <name type="common">Bovine lungworm</name>
    <dbReference type="NCBI Taxonomy" id="29172"/>
    <lineage>
        <taxon>Eukaryota</taxon>
        <taxon>Metazoa</taxon>
        <taxon>Ecdysozoa</taxon>
        <taxon>Nematoda</taxon>
        <taxon>Chromadorea</taxon>
        <taxon>Rhabditida</taxon>
        <taxon>Rhabditina</taxon>
        <taxon>Rhabditomorpha</taxon>
        <taxon>Strongyloidea</taxon>
        <taxon>Metastrongylidae</taxon>
        <taxon>Dictyocaulus</taxon>
    </lineage>
</organism>
<dbReference type="EMBL" id="KN716705">
    <property type="protein sequence ID" value="KJH42131.1"/>
    <property type="molecule type" value="Genomic_DNA"/>
</dbReference>
<comment type="pathway">
    <text evidence="4">Carbohydrate degradation; glycolysis; D-glyceraldehyde 3-phosphate from glycerone phosphate: step 1/1.</text>
</comment>
<dbReference type="GO" id="GO:0046166">
    <property type="term" value="P:glyceraldehyde-3-phosphate biosynthetic process"/>
    <property type="evidence" value="ECO:0007669"/>
    <property type="project" value="TreeGrafter"/>
</dbReference>
<evidence type="ECO:0000256" key="4">
    <source>
        <dbReference type="RuleBase" id="RU363013"/>
    </source>
</evidence>
<evidence type="ECO:0000313" key="6">
    <source>
        <dbReference type="Proteomes" id="UP000053766"/>
    </source>
</evidence>
<dbReference type="NCBIfam" id="TIGR00419">
    <property type="entry name" value="tim"/>
    <property type="match status" value="1"/>
</dbReference>
<dbReference type="CDD" id="cd00311">
    <property type="entry name" value="TIM"/>
    <property type="match status" value="1"/>
</dbReference>
<dbReference type="GO" id="GO:0019563">
    <property type="term" value="P:glycerol catabolic process"/>
    <property type="evidence" value="ECO:0007669"/>
    <property type="project" value="TreeGrafter"/>
</dbReference>
<dbReference type="InterPro" id="IPR013785">
    <property type="entry name" value="Aldolase_TIM"/>
</dbReference>
<reference evidence="6" key="2">
    <citation type="journal article" date="2016" name="Sci. Rep.">
        <title>Dictyocaulus viviparus genome, variome and transcriptome elucidate lungworm biology and support future intervention.</title>
        <authorList>
            <person name="McNulty S.N."/>
            <person name="Strube C."/>
            <person name="Rosa B.A."/>
            <person name="Martin J.C."/>
            <person name="Tyagi R."/>
            <person name="Choi Y.J."/>
            <person name="Wang Q."/>
            <person name="Hallsworth Pepin K."/>
            <person name="Zhang X."/>
            <person name="Ozersky P."/>
            <person name="Wilson R.K."/>
            <person name="Sternberg P.W."/>
            <person name="Gasser R.B."/>
            <person name="Mitreva M."/>
        </authorList>
    </citation>
    <scope>NUCLEOTIDE SEQUENCE [LARGE SCALE GENOMIC DNA]</scope>
    <source>
        <strain evidence="6">HannoverDv2000</strain>
    </source>
</reference>
<dbReference type="PANTHER" id="PTHR21139:SF42">
    <property type="entry name" value="TRIOSEPHOSPHATE ISOMERASE"/>
    <property type="match status" value="1"/>
</dbReference>
<comment type="subunit">
    <text evidence="2">Homodimer.</text>
</comment>
<dbReference type="Gene3D" id="3.20.20.70">
    <property type="entry name" value="Aldolase class I"/>
    <property type="match status" value="1"/>
</dbReference>
<dbReference type="EC" id="5.3.1.1" evidence="4"/>
<dbReference type="UniPathway" id="UPA00138"/>
<dbReference type="PROSITE" id="PS00171">
    <property type="entry name" value="TIM_1"/>
    <property type="match status" value="1"/>
</dbReference>
<dbReference type="GO" id="GO:0004807">
    <property type="term" value="F:triose-phosphate isomerase activity"/>
    <property type="evidence" value="ECO:0007669"/>
    <property type="project" value="UniProtKB-EC"/>
</dbReference>
<dbReference type="OrthoDB" id="6715177at2759"/>
<keyword evidence="6" id="KW-1185">Reference proteome</keyword>
<dbReference type="STRING" id="29172.A0A0D8XII9"/>
<dbReference type="InterPro" id="IPR035990">
    <property type="entry name" value="TIM_sf"/>
</dbReference>